<evidence type="ECO:0008006" key="3">
    <source>
        <dbReference type="Google" id="ProtNLM"/>
    </source>
</evidence>
<gene>
    <name evidence="1" type="ORF">SCHIN_v1c06620</name>
</gene>
<dbReference type="KEGG" id="schi:SCHIN_v1c06620"/>
<dbReference type="Proteomes" id="UP000323144">
    <property type="component" value="Chromosome"/>
</dbReference>
<evidence type="ECO:0000313" key="2">
    <source>
        <dbReference type="Proteomes" id="UP000323144"/>
    </source>
</evidence>
<evidence type="ECO:0000313" key="1">
    <source>
        <dbReference type="EMBL" id="QEH61859.1"/>
    </source>
</evidence>
<dbReference type="RefSeq" id="WP_166508239.1">
    <property type="nucleotide sequence ID" value="NZ_CP043026.1"/>
</dbReference>
<sequence>MLKIILKDLDIRISELSKFLGITRPTLYKFIDLYENNEKQLIPKNYLEVLEYIENNKDSTKNHILQFLIKRTGEQSPLQRIITELPSLNYSEFVELKKIIEKILEGK</sequence>
<protein>
    <recommendedName>
        <fullName evidence="3">Helix-turn-helix domain-containing protein</fullName>
    </recommendedName>
</protein>
<accession>A0A5B9Y588</accession>
<reference evidence="1 2" key="1">
    <citation type="submission" date="2019-08" db="EMBL/GenBank/DDBJ databases">
        <title>Complete genome sequence of Spiroplasma chinense CCH (DSM 19755).</title>
        <authorList>
            <person name="Shen H.-Y."/>
            <person name="Lin Y.-C."/>
            <person name="Chou L."/>
            <person name="Kuo C.-H."/>
        </authorList>
    </citation>
    <scope>NUCLEOTIDE SEQUENCE [LARGE SCALE GENOMIC DNA]</scope>
    <source>
        <strain evidence="1 2">CCH</strain>
    </source>
</reference>
<dbReference type="AlphaFoldDB" id="A0A5B9Y588"/>
<dbReference type="EMBL" id="CP043026">
    <property type="protein sequence ID" value="QEH61859.1"/>
    <property type="molecule type" value="Genomic_DNA"/>
</dbReference>
<keyword evidence="2" id="KW-1185">Reference proteome</keyword>
<organism evidence="1 2">
    <name type="scientific">Spiroplasma chinense</name>
    <dbReference type="NCBI Taxonomy" id="216932"/>
    <lineage>
        <taxon>Bacteria</taxon>
        <taxon>Bacillati</taxon>
        <taxon>Mycoplasmatota</taxon>
        <taxon>Mollicutes</taxon>
        <taxon>Entomoplasmatales</taxon>
        <taxon>Spiroplasmataceae</taxon>
        <taxon>Spiroplasma</taxon>
    </lineage>
</organism>
<proteinExistence type="predicted"/>
<name>A0A5B9Y588_9MOLU</name>